<proteinExistence type="predicted"/>
<feature type="domain" description="DUF3885" evidence="1">
    <location>
        <begin position="6"/>
        <end position="216"/>
    </location>
</feature>
<evidence type="ECO:0000313" key="3">
    <source>
        <dbReference type="Proteomes" id="UP001597399"/>
    </source>
</evidence>
<evidence type="ECO:0000313" key="2">
    <source>
        <dbReference type="EMBL" id="MFD2695582.1"/>
    </source>
</evidence>
<name>A0ABW5S8T5_9BACL</name>
<dbReference type="Pfam" id="PF13021">
    <property type="entry name" value="DUF3885"/>
    <property type="match status" value="1"/>
</dbReference>
<protein>
    <submittedName>
        <fullName evidence="2">DUF3885 domain-containing protein</fullName>
    </submittedName>
</protein>
<dbReference type="Proteomes" id="UP001597399">
    <property type="component" value="Unassembled WGS sequence"/>
</dbReference>
<accession>A0ABW5S8T5</accession>
<organism evidence="2 3">
    <name type="scientific">Sporolactobacillus shoreicorticis</name>
    <dbReference type="NCBI Taxonomy" id="1923877"/>
    <lineage>
        <taxon>Bacteria</taxon>
        <taxon>Bacillati</taxon>
        <taxon>Bacillota</taxon>
        <taxon>Bacilli</taxon>
        <taxon>Bacillales</taxon>
        <taxon>Sporolactobacillaceae</taxon>
        <taxon>Sporolactobacillus</taxon>
    </lineage>
</organism>
<reference evidence="3" key="1">
    <citation type="journal article" date="2019" name="Int. J. Syst. Evol. Microbiol.">
        <title>The Global Catalogue of Microorganisms (GCM) 10K type strain sequencing project: providing services to taxonomists for standard genome sequencing and annotation.</title>
        <authorList>
            <consortium name="The Broad Institute Genomics Platform"/>
            <consortium name="The Broad Institute Genome Sequencing Center for Infectious Disease"/>
            <person name="Wu L."/>
            <person name="Ma J."/>
        </authorList>
    </citation>
    <scope>NUCLEOTIDE SEQUENCE [LARGE SCALE GENOMIC DNA]</scope>
    <source>
        <strain evidence="3">TISTR 2466</strain>
    </source>
</reference>
<sequence length="226" mass="26534">MHELDLFLQMHFPKLVLGPSLTDQWEIGIHFPFAKDMYPFNKDGSLNKQMFERVYEQASALFNALFSKQDELFLVTSVYQNKHMKLASGRIKTYDRRVKNKSLLSKLVQRNIPYPFIDEGNADQFVTSQFILKCKARDLRAPLLIQAACNEDFPLLKPRFGTSRCFAAYPDLFFINRTEQLIYFIYDDRGCEIIATDKAILRPIYEKYSLWLDDFDRKHADSLFAN</sequence>
<dbReference type="InterPro" id="IPR024976">
    <property type="entry name" value="DUF3885"/>
</dbReference>
<keyword evidence="3" id="KW-1185">Reference proteome</keyword>
<gene>
    <name evidence="2" type="ORF">ACFSUE_18435</name>
</gene>
<dbReference type="RefSeq" id="WP_253060576.1">
    <property type="nucleotide sequence ID" value="NZ_JAMXWM010000006.1"/>
</dbReference>
<evidence type="ECO:0000259" key="1">
    <source>
        <dbReference type="Pfam" id="PF13021"/>
    </source>
</evidence>
<comment type="caution">
    <text evidence="2">The sequence shown here is derived from an EMBL/GenBank/DDBJ whole genome shotgun (WGS) entry which is preliminary data.</text>
</comment>
<dbReference type="EMBL" id="JBHUMQ010000049">
    <property type="protein sequence ID" value="MFD2695582.1"/>
    <property type="molecule type" value="Genomic_DNA"/>
</dbReference>